<sequence>MTEPEPRKCVQLHIQGRVTGVGYRWWFQQQAQAAHLTGYVRNVGEREVEAYLCGPADRVDQLVERAAVGPPAARPTSVRAVPAPERDFGGFRVFG</sequence>
<dbReference type="EMBL" id="CP138335">
    <property type="protein sequence ID" value="XBW07682.1"/>
    <property type="molecule type" value="Genomic_DNA"/>
</dbReference>
<dbReference type="PANTHER" id="PTHR47268">
    <property type="entry name" value="ACYLPHOSPHATASE"/>
    <property type="match status" value="1"/>
</dbReference>
<evidence type="ECO:0000313" key="8">
    <source>
        <dbReference type="EMBL" id="XBW07682.1"/>
    </source>
</evidence>
<dbReference type="GO" id="GO:0003998">
    <property type="term" value="F:acylphosphatase activity"/>
    <property type="evidence" value="ECO:0007669"/>
    <property type="project" value="UniProtKB-EC"/>
</dbReference>
<dbReference type="InterPro" id="IPR036046">
    <property type="entry name" value="Acylphosphatase-like_dom_sf"/>
</dbReference>
<evidence type="ECO:0000256" key="6">
    <source>
        <dbReference type="RuleBase" id="RU004168"/>
    </source>
</evidence>
<keyword evidence="5" id="KW-0378">Hydrolase</keyword>
<dbReference type="RefSeq" id="WP_350257885.1">
    <property type="nucleotide sequence ID" value="NZ_CP138335.1"/>
</dbReference>
<evidence type="ECO:0000259" key="7">
    <source>
        <dbReference type="PROSITE" id="PS51160"/>
    </source>
</evidence>
<organism evidence="8">
    <name type="scientific">Scrofimicrobium appendicitidis</name>
    <dbReference type="NCBI Taxonomy" id="3079930"/>
    <lineage>
        <taxon>Bacteria</taxon>
        <taxon>Bacillati</taxon>
        <taxon>Actinomycetota</taxon>
        <taxon>Actinomycetes</taxon>
        <taxon>Actinomycetales</taxon>
        <taxon>Actinomycetaceae</taxon>
        <taxon>Scrofimicrobium</taxon>
    </lineage>
</organism>
<dbReference type="PROSITE" id="PS51160">
    <property type="entry name" value="ACYLPHOSPHATASE_3"/>
    <property type="match status" value="1"/>
</dbReference>
<evidence type="ECO:0000256" key="2">
    <source>
        <dbReference type="ARBA" id="ARBA00012150"/>
    </source>
</evidence>
<dbReference type="Pfam" id="PF00708">
    <property type="entry name" value="Acylphosphatase"/>
    <property type="match status" value="1"/>
</dbReference>
<dbReference type="KEGG" id="sapp:SAC06_08540"/>
<dbReference type="PANTHER" id="PTHR47268:SF4">
    <property type="entry name" value="ACYLPHOSPHATASE"/>
    <property type="match status" value="1"/>
</dbReference>
<evidence type="ECO:0000256" key="3">
    <source>
        <dbReference type="ARBA" id="ARBA00015991"/>
    </source>
</evidence>
<feature type="domain" description="Acylphosphatase-like" evidence="7">
    <location>
        <begin position="9"/>
        <end position="95"/>
    </location>
</feature>
<name>A0AAU7V785_9ACTO</name>
<dbReference type="InterPro" id="IPR001792">
    <property type="entry name" value="Acylphosphatase-like_dom"/>
</dbReference>
<reference evidence="8" key="1">
    <citation type="submission" date="2023-11" db="EMBL/GenBank/DDBJ databases">
        <title>Scrofimicrobium hongkongense sp. nov., isolated from a patient with peritonitis.</title>
        <authorList>
            <person name="Lao H.Y."/>
            <person name="Wong A.Y.P."/>
            <person name="Ng T.L."/>
            <person name="Wong R.Y.L."/>
            <person name="Yau M.C.Y."/>
            <person name="Lam J.Y.W."/>
            <person name="Siu G.K.H."/>
        </authorList>
    </citation>
    <scope>NUCLEOTIDE SEQUENCE</scope>
    <source>
        <strain evidence="8">R131</strain>
    </source>
</reference>
<dbReference type="AlphaFoldDB" id="A0AAU7V785"/>
<feature type="active site" evidence="5">
    <location>
        <position position="42"/>
    </location>
</feature>
<accession>A0AAU7V785</accession>
<dbReference type="EC" id="3.6.1.7" evidence="2 5"/>
<dbReference type="InterPro" id="IPR020456">
    <property type="entry name" value="Acylphosphatase"/>
</dbReference>
<feature type="active site" evidence="5">
    <location>
        <position position="24"/>
    </location>
</feature>
<evidence type="ECO:0000256" key="1">
    <source>
        <dbReference type="ARBA" id="ARBA00005614"/>
    </source>
</evidence>
<gene>
    <name evidence="8" type="ORF">SAC06_08540</name>
</gene>
<dbReference type="SUPFAM" id="SSF54975">
    <property type="entry name" value="Acylphosphatase/BLUF domain-like"/>
    <property type="match status" value="1"/>
</dbReference>
<evidence type="ECO:0000256" key="4">
    <source>
        <dbReference type="ARBA" id="ARBA00047645"/>
    </source>
</evidence>
<dbReference type="Gene3D" id="3.30.70.100">
    <property type="match status" value="1"/>
</dbReference>
<comment type="catalytic activity">
    <reaction evidence="4 5">
        <text>an acyl phosphate + H2O = a carboxylate + phosphate + H(+)</text>
        <dbReference type="Rhea" id="RHEA:14965"/>
        <dbReference type="ChEBI" id="CHEBI:15377"/>
        <dbReference type="ChEBI" id="CHEBI:15378"/>
        <dbReference type="ChEBI" id="CHEBI:29067"/>
        <dbReference type="ChEBI" id="CHEBI:43474"/>
        <dbReference type="ChEBI" id="CHEBI:59918"/>
        <dbReference type="EC" id="3.6.1.7"/>
    </reaction>
</comment>
<comment type="similarity">
    <text evidence="1 6">Belongs to the acylphosphatase family.</text>
</comment>
<evidence type="ECO:0000256" key="5">
    <source>
        <dbReference type="PROSITE-ProRule" id="PRU00520"/>
    </source>
</evidence>
<proteinExistence type="inferred from homology"/>
<protein>
    <recommendedName>
        <fullName evidence="3 5">acylphosphatase</fullName>
        <ecNumber evidence="2 5">3.6.1.7</ecNumber>
    </recommendedName>
</protein>